<keyword evidence="1" id="KW-0378">Hydrolase</keyword>
<dbReference type="SUPFAM" id="SSF53474">
    <property type="entry name" value="alpha/beta-Hydrolases"/>
    <property type="match status" value="1"/>
</dbReference>
<gene>
    <name evidence="3" type="ordered locus">Phep_1805</name>
</gene>
<proteinExistence type="predicted"/>
<dbReference type="HOGENOM" id="CLU_012494_5_0_10"/>
<dbReference type="InterPro" id="IPR050300">
    <property type="entry name" value="GDXG_lipolytic_enzyme"/>
</dbReference>
<sequence>MKNIIRKLILSVPLTFCFWLLCNVVLAQQVIPLPGEAGQAITAYLPAKEKATGTAVLVIPGGGYSFLATDTEGTPIAKAFAERGIAAFVLKYRLPDKDSTANKSTIALQDAQQAMKMIKEKAKEWGYDMNSVGVIGFSAGGHLAATLGTQFSKSLIDNPSNISLRPAFMILVYPVISMQESLTHMGSRINLLGDKPTAEQVSWFSAEQNVSWQTPPTYLTHTADDGVVSVQNSIVMYQALIKEKIKAELHLYPEGNHGFIQRLPVSEWIDPMLLFIKKCGF</sequence>
<dbReference type="InterPro" id="IPR049492">
    <property type="entry name" value="BD-FAE-like_dom"/>
</dbReference>
<name>C6XVE8_PEDHD</name>
<accession>C6XVE8</accession>
<dbReference type="InterPro" id="IPR029058">
    <property type="entry name" value="AB_hydrolase_fold"/>
</dbReference>
<dbReference type="EMBL" id="CP001681">
    <property type="protein sequence ID" value="ACU04014.1"/>
    <property type="molecule type" value="Genomic_DNA"/>
</dbReference>
<evidence type="ECO:0000256" key="1">
    <source>
        <dbReference type="ARBA" id="ARBA00022801"/>
    </source>
</evidence>
<dbReference type="Proteomes" id="UP000000852">
    <property type="component" value="Chromosome"/>
</dbReference>
<dbReference type="AlphaFoldDB" id="C6XVE8"/>
<dbReference type="STRING" id="485917.Phep_1805"/>
<evidence type="ECO:0000313" key="4">
    <source>
        <dbReference type="Proteomes" id="UP000000852"/>
    </source>
</evidence>
<dbReference type="Gene3D" id="3.40.50.1820">
    <property type="entry name" value="alpha/beta hydrolase"/>
    <property type="match status" value="1"/>
</dbReference>
<keyword evidence="4" id="KW-1185">Reference proteome</keyword>
<organism evidence="3 4">
    <name type="scientific">Pedobacter heparinus (strain ATCC 13125 / DSM 2366 / CIP 104194 / JCM 7457 / NBRC 12017 / NCIMB 9290 / NRRL B-14731 / HIM 762-3)</name>
    <dbReference type="NCBI Taxonomy" id="485917"/>
    <lineage>
        <taxon>Bacteria</taxon>
        <taxon>Pseudomonadati</taxon>
        <taxon>Bacteroidota</taxon>
        <taxon>Sphingobacteriia</taxon>
        <taxon>Sphingobacteriales</taxon>
        <taxon>Sphingobacteriaceae</taxon>
        <taxon>Pedobacter</taxon>
    </lineage>
</organism>
<dbReference type="Pfam" id="PF20434">
    <property type="entry name" value="BD-FAE"/>
    <property type="match status" value="1"/>
</dbReference>
<dbReference type="OrthoDB" id="9794725at2"/>
<protein>
    <submittedName>
        <fullName evidence="3">Esterase/lipase</fullName>
    </submittedName>
</protein>
<dbReference type="eggNOG" id="COG0657">
    <property type="taxonomic scope" value="Bacteria"/>
</dbReference>
<dbReference type="GO" id="GO:0016787">
    <property type="term" value="F:hydrolase activity"/>
    <property type="evidence" value="ECO:0007669"/>
    <property type="project" value="UniProtKB-KW"/>
</dbReference>
<dbReference type="RefSeq" id="WP_015807628.1">
    <property type="nucleotide sequence ID" value="NC_013061.1"/>
</dbReference>
<feature type="domain" description="BD-FAE-like" evidence="2">
    <location>
        <begin position="44"/>
        <end position="240"/>
    </location>
</feature>
<evidence type="ECO:0000313" key="3">
    <source>
        <dbReference type="EMBL" id="ACU04014.1"/>
    </source>
</evidence>
<dbReference type="PANTHER" id="PTHR48081:SF6">
    <property type="entry name" value="PEPTIDASE S9 PROLYL OLIGOPEPTIDASE CATALYTIC DOMAIN-CONTAINING PROTEIN"/>
    <property type="match status" value="1"/>
</dbReference>
<evidence type="ECO:0000259" key="2">
    <source>
        <dbReference type="Pfam" id="PF20434"/>
    </source>
</evidence>
<reference evidence="3 4" key="1">
    <citation type="journal article" date="2009" name="Stand. Genomic Sci.">
        <title>Complete genome sequence of Pedobacter heparinus type strain (HIM 762-3).</title>
        <authorList>
            <person name="Han C."/>
            <person name="Spring S."/>
            <person name="Lapidus A."/>
            <person name="Del Rio T.G."/>
            <person name="Tice H."/>
            <person name="Copeland A."/>
            <person name="Cheng J.F."/>
            <person name="Lucas S."/>
            <person name="Chen F."/>
            <person name="Nolan M."/>
            <person name="Bruce D."/>
            <person name="Goodwin L."/>
            <person name="Pitluck S."/>
            <person name="Ivanova N."/>
            <person name="Mavromatis K."/>
            <person name="Mikhailova N."/>
            <person name="Pati A."/>
            <person name="Chen A."/>
            <person name="Palaniappan K."/>
            <person name="Land M."/>
            <person name="Hauser L."/>
            <person name="Chang Y.J."/>
            <person name="Jeffries C.C."/>
            <person name="Saunders E."/>
            <person name="Chertkov O."/>
            <person name="Brettin T."/>
            <person name="Goker M."/>
            <person name="Rohde M."/>
            <person name="Bristow J."/>
            <person name="Eisen J.A."/>
            <person name="Markowitz V."/>
            <person name="Hugenholtz P."/>
            <person name="Kyrpides N.C."/>
            <person name="Klenk H.P."/>
            <person name="Detter J.C."/>
        </authorList>
    </citation>
    <scope>NUCLEOTIDE SEQUENCE [LARGE SCALE GENOMIC DNA]</scope>
    <source>
        <strain evidence="4">ATCC 13125 / DSM 2366 / CIP 104194 / JCM 7457 / NBRC 12017 / NCIMB 9290 / NRRL B-14731 / HIM 762-3</strain>
    </source>
</reference>
<dbReference type="PANTHER" id="PTHR48081">
    <property type="entry name" value="AB HYDROLASE SUPERFAMILY PROTEIN C4A8.06C"/>
    <property type="match status" value="1"/>
</dbReference>
<dbReference type="KEGG" id="phe:Phep_1805"/>